<dbReference type="SUPFAM" id="SSF47741">
    <property type="entry name" value="CO dehydrogenase ISP C-domain like"/>
    <property type="match status" value="1"/>
</dbReference>
<dbReference type="PANTHER" id="PTHR44379:SF8">
    <property type="entry name" value="XANTHINE DEHYDROGENASE IRON-SULFUR-BINDING SUBUNIT XDHC-RELATED"/>
    <property type="match status" value="1"/>
</dbReference>
<comment type="caution">
    <text evidence="7">The sequence shown here is derived from an EMBL/GenBank/DDBJ whole genome shotgun (WGS) entry which is preliminary data.</text>
</comment>
<sequence>MNKEKLHLFVNGEEIFTEVAPNKTLLWLLREELGLAGTKEGCGAGECGACTVILNGKPVNSCLVMALEAKDGEILTIEGEAKNGELSELQKAFIKQNALQCGFCTPGMIMSARALLNRNPSPTREDIKEAMQGNLCRCTGYETIIEAIEYVVKGEVE</sequence>
<keyword evidence="2" id="KW-0479">Metal-binding</keyword>
<dbReference type="SUPFAM" id="SSF54292">
    <property type="entry name" value="2Fe-2S ferredoxin-like"/>
    <property type="match status" value="1"/>
</dbReference>
<keyword evidence="8" id="KW-1185">Reference proteome</keyword>
<evidence type="ECO:0000256" key="4">
    <source>
        <dbReference type="ARBA" id="ARBA00023004"/>
    </source>
</evidence>
<protein>
    <submittedName>
        <fullName evidence="7">(2Fe-2S)-binding protein</fullName>
    </submittedName>
</protein>
<dbReference type="PANTHER" id="PTHR44379">
    <property type="entry name" value="OXIDOREDUCTASE WITH IRON-SULFUR SUBUNIT"/>
    <property type="match status" value="1"/>
</dbReference>
<evidence type="ECO:0000259" key="6">
    <source>
        <dbReference type="PROSITE" id="PS51085"/>
    </source>
</evidence>
<keyword evidence="5" id="KW-0411">Iron-sulfur</keyword>
<dbReference type="PROSITE" id="PS00197">
    <property type="entry name" value="2FE2S_FER_1"/>
    <property type="match status" value="1"/>
</dbReference>
<keyword evidence="1" id="KW-0001">2Fe-2S</keyword>
<reference evidence="7 8" key="1">
    <citation type="submission" date="2021-01" db="EMBL/GenBank/DDBJ databases">
        <title>Genome public.</title>
        <authorList>
            <person name="Liu C."/>
            <person name="Sun Q."/>
        </authorList>
    </citation>
    <scope>NUCLEOTIDE SEQUENCE [LARGE SCALE GENOMIC DNA]</scope>
    <source>
        <strain evidence="7 8">YIM B02515</strain>
    </source>
</reference>
<dbReference type="InterPro" id="IPR002888">
    <property type="entry name" value="2Fe-2S-bd"/>
</dbReference>
<dbReference type="InterPro" id="IPR012675">
    <property type="entry name" value="Beta-grasp_dom_sf"/>
</dbReference>
<evidence type="ECO:0000313" key="8">
    <source>
        <dbReference type="Proteomes" id="UP000632377"/>
    </source>
</evidence>
<dbReference type="EMBL" id="JAESWC010000002">
    <property type="protein sequence ID" value="MBL4935309.1"/>
    <property type="molecule type" value="Genomic_DNA"/>
</dbReference>
<accession>A0ABS1T7J4</accession>
<evidence type="ECO:0000256" key="3">
    <source>
        <dbReference type="ARBA" id="ARBA00023002"/>
    </source>
</evidence>
<dbReference type="Proteomes" id="UP000632377">
    <property type="component" value="Unassembled WGS sequence"/>
</dbReference>
<name>A0ABS1T7J4_9CLOT</name>
<evidence type="ECO:0000256" key="2">
    <source>
        <dbReference type="ARBA" id="ARBA00022723"/>
    </source>
</evidence>
<dbReference type="InterPro" id="IPR036884">
    <property type="entry name" value="2Fe-2S-bd_dom_sf"/>
</dbReference>
<dbReference type="Pfam" id="PF01799">
    <property type="entry name" value="Fer2_2"/>
    <property type="match status" value="1"/>
</dbReference>
<organism evidence="7 8">
    <name type="scientific">Clostridium rhizosphaerae</name>
    <dbReference type="NCBI Taxonomy" id="2803861"/>
    <lineage>
        <taxon>Bacteria</taxon>
        <taxon>Bacillati</taxon>
        <taxon>Bacillota</taxon>
        <taxon>Clostridia</taxon>
        <taxon>Eubacteriales</taxon>
        <taxon>Clostridiaceae</taxon>
        <taxon>Clostridium</taxon>
    </lineage>
</organism>
<dbReference type="Gene3D" id="3.10.20.30">
    <property type="match status" value="1"/>
</dbReference>
<feature type="domain" description="2Fe-2S ferredoxin-type" evidence="6">
    <location>
        <begin position="4"/>
        <end position="80"/>
    </location>
</feature>
<dbReference type="InterPro" id="IPR006058">
    <property type="entry name" value="2Fe2S_fd_BS"/>
</dbReference>
<dbReference type="InterPro" id="IPR051452">
    <property type="entry name" value="Diverse_Oxidoreductases"/>
</dbReference>
<dbReference type="RefSeq" id="WP_202747906.1">
    <property type="nucleotide sequence ID" value="NZ_JAESWC010000002.1"/>
</dbReference>
<dbReference type="PROSITE" id="PS51085">
    <property type="entry name" value="2FE2S_FER_2"/>
    <property type="match status" value="1"/>
</dbReference>
<proteinExistence type="predicted"/>
<gene>
    <name evidence="7" type="ORF">JK636_06005</name>
</gene>
<dbReference type="CDD" id="cd00207">
    <property type="entry name" value="fer2"/>
    <property type="match status" value="1"/>
</dbReference>
<evidence type="ECO:0000256" key="5">
    <source>
        <dbReference type="ARBA" id="ARBA00023014"/>
    </source>
</evidence>
<keyword evidence="3" id="KW-0560">Oxidoreductase</keyword>
<evidence type="ECO:0000313" key="7">
    <source>
        <dbReference type="EMBL" id="MBL4935309.1"/>
    </source>
</evidence>
<dbReference type="Gene3D" id="1.10.150.120">
    <property type="entry name" value="[2Fe-2S]-binding domain"/>
    <property type="match status" value="1"/>
</dbReference>
<dbReference type="InterPro" id="IPR036010">
    <property type="entry name" value="2Fe-2S_ferredoxin-like_sf"/>
</dbReference>
<dbReference type="Pfam" id="PF00111">
    <property type="entry name" value="Fer2"/>
    <property type="match status" value="1"/>
</dbReference>
<evidence type="ECO:0000256" key="1">
    <source>
        <dbReference type="ARBA" id="ARBA00022714"/>
    </source>
</evidence>
<keyword evidence="4" id="KW-0408">Iron</keyword>
<dbReference type="InterPro" id="IPR001041">
    <property type="entry name" value="2Fe-2S_ferredoxin-type"/>
</dbReference>